<dbReference type="CDD" id="cd08276">
    <property type="entry name" value="MDR7"/>
    <property type="match status" value="1"/>
</dbReference>
<dbReference type="Gene3D" id="3.40.50.720">
    <property type="entry name" value="NAD(P)-binding Rossmann-like Domain"/>
    <property type="match status" value="1"/>
</dbReference>
<dbReference type="Pfam" id="PF00107">
    <property type="entry name" value="ADH_zinc_N"/>
    <property type="match status" value="1"/>
</dbReference>
<evidence type="ECO:0000259" key="1">
    <source>
        <dbReference type="SMART" id="SM00829"/>
    </source>
</evidence>
<dbReference type="InterPro" id="IPR013154">
    <property type="entry name" value="ADH-like_N"/>
</dbReference>
<dbReference type="InterPro" id="IPR052711">
    <property type="entry name" value="Zinc_ADH-like"/>
</dbReference>
<dbReference type="EMBL" id="LJRO01000458">
    <property type="protein sequence ID" value="KPY92287.1"/>
    <property type="molecule type" value="Genomic_DNA"/>
</dbReference>
<organism evidence="2 3">
    <name type="scientific">Pseudomonas tremae</name>
    <dbReference type="NCBI Taxonomy" id="200454"/>
    <lineage>
        <taxon>Bacteria</taxon>
        <taxon>Pseudomonadati</taxon>
        <taxon>Pseudomonadota</taxon>
        <taxon>Gammaproteobacteria</taxon>
        <taxon>Pseudomonadales</taxon>
        <taxon>Pseudomonadaceae</taxon>
        <taxon>Pseudomonas</taxon>
    </lineage>
</organism>
<dbReference type="PANTHER" id="PTHR45033">
    <property type="match status" value="1"/>
</dbReference>
<dbReference type="SUPFAM" id="SSF51735">
    <property type="entry name" value="NAD(P)-binding Rossmann-fold domains"/>
    <property type="match status" value="1"/>
</dbReference>
<dbReference type="PANTHER" id="PTHR45033:SF2">
    <property type="entry name" value="ZINC-TYPE ALCOHOL DEHYDROGENASE-LIKE PROTEIN C1773.06C"/>
    <property type="match status" value="1"/>
</dbReference>
<dbReference type="InterPro" id="IPR020843">
    <property type="entry name" value="ER"/>
</dbReference>
<dbReference type="AlphaFoldDB" id="A0AA40P088"/>
<dbReference type="InterPro" id="IPR013149">
    <property type="entry name" value="ADH-like_C"/>
</dbReference>
<sequence>MILMKAFQIGLQQGLASLTPTTRPEPIAGPGEAVVAPRMVSLISRDVQILRGVYGPIQSPERIPMSEGVGEVIAVGEGVNQVKPGDRVICGHFPDWLEGEFRTSVFAHDVGVTHDGWLAEKLVLPAAALIRVPGSLADKDVAALASAGLTAWNALIEVCKLKPGELVLCLGTGGVALAALKLAKLHGARVAITSSSDEKLDIARQLGADITINYRKHPDWAAQVMALSDNAGADIVVETGGQDTLGQSLAAAAVNGRIAVIGVTPGQHSPIPDYLSLIIKNVTIRGIANGSRKMFVDLIRAVEANRIETVVAKTFTFDDAPAAYAYFAAANHVGKVLIDFDRS</sequence>
<dbReference type="SUPFAM" id="SSF50129">
    <property type="entry name" value="GroES-like"/>
    <property type="match status" value="1"/>
</dbReference>
<evidence type="ECO:0000313" key="3">
    <source>
        <dbReference type="Proteomes" id="UP000050523"/>
    </source>
</evidence>
<feature type="domain" description="Enoyl reductase (ER)" evidence="1">
    <location>
        <begin position="14"/>
        <end position="338"/>
    </location>
</feature>
<name>A0AA40P088_9PSED</name>
<gene>
    <name evidence="2" type="ORF">ALO43_05244</name>
</gene>
<dbReference type="InterPro" id="IPR036291">
    <property type="entry name" value="NAD(P)-bd_dom_sf"/>
</dbReference>
<dbReference type="Gene3D" id="3.90.180.10">
    <property type="entry name" value="Medium-chain alcohol dehydrogenases, catalytic domain"/>
    <property type="match status" value="1"/>
</dbReference>
<dbReference type="GO" id="GO:0016491">
    <property type="term" value="F:oxidoreductase activity"/>
    <property type="evidence" value="ECO:0007669"/>
    <property type="project" value="InterPro"/>
</dbReference>
<dbReference type="InterPro" id="IPR011032">
    <property type="entry name" value="GroES-like_sf"/>
</dbReference>
<protein>
    <submittedName>
        <fullName evidence="2">Alcohol dehydrogenase</fullName>
    </submittedName>
</protein>
<dbReference type="SMART" id="SM00829">
    <property type="entry name" value="PKS_ER"/>
    <property type="match status" value="1"/>
</dbReference>
<dbReference type="Pfam" id="PF08240">
    <property type="entry name" value="ADH_N"/>
    <property type="match status" value="1"/>
</dbReference>
<dbReference type="Proteomes" id="UP000050523">
    <property type="component" value="Unassembled WGS sequence"/>
</dbReference>
<reference evidence="2 3" key="1">
    <citation type="submission" date="2015-09" db="EMBL/GenBank/DDBJ databases">
        <title>Genome announcement of multiple Pseudomonas syringae strains.</title>
        <authorList>
            <person name="Thakur S."/>
            <person name="Wang P.W."/>
            <person name="Gong Y."/>
            <person name="Weir B.S."/>
            <person name="Guttman D.S."/>
        </authorList>
    </citation>
    <scope>NUCLEOTIDE SEQUENCE [LARGE SCALE GENOMIC DNA]</scope>
    <source>
        <strain evidence="2 3">ICMP9151</strain>
    </source>
</reference>
<proteinExistence type="predicted"/>
<evidence type="ECO:0000313" key="2">
    <source>
        <dbReference type="EMBL" id="KPY92287.1"/>
    </source>
</evidence>
<accession>A0AA40P088</accession>
<comment type="caution">
    <text evidence="2">The sequence shown here is derived from an EMBL/GenBank/DDBJ whole genome shotgun (WGS) entry which is preliminary data.</text>
</comment>